<feature type="signal peptide" evidence="1">
    <location>
        <begin position="1"/>
        <end position="25"/>
    </location>
</feature>
<organism evidence="2 3">
    <name type="scientific">Methylobacterium marchantiae</name>
    <dbReference type="NCBI Taxonomy" id="600331"/>
    <lineage>
        <taxon>Bacteria</taxon>
        <taxon>Pseudomonadati</taxon>
        <taxon>Pseudomonadota</taxon>
        <taxon>Alphaproteobacteria</taxon>
        <taxon>Hyphomicrobiales</taxon>
        <taxon>Methylobacteriaceae</taxon>
        <taxon>Methylobacterium</taxon>
    </lineage>
</organism>
<feature type="chain" id="PRO_5046361512" evidence="1">
    <location>
        <begin position="26"/>
        <end position="181"/>
    </location>
</feature>
<evidence type="ECO:0000313" key="2">
    <source>
        <dbReference type="EMBL" id="MFD1301171.1"/>
    </source>
</evidence>
<evidence type="ECO:0000313" key="3">
    <source>
        <dbReference type="Proteomes" id="UP001597176"/>
    </source>
</evidence>
<reference evidence="3" key="1">
    <citation type="journal article" date="2019" name="Int. J. Syst. Evol. Microbiol.">
        <title>The Global Catalogue of Microorganisms (GCM) 10K type strain sequencing project: providing services to taxonomists for standard genome sequencing and annotation.</title>
        <authorList>
            <consortium name="The Broad Institute Genomics Platform"/>
            <consortium name="The Broad Institute Genome Sequencing Center for Infectious Disease"/>
            <person name="Wu L."/>
            <person name="Ma J."/>
        </authorList>
    </citation>
    <scope>NUCLEOTIDE SEQUENCE [LARGE SCALE GENOMIC DNA]</scope>
    <source>
        <strain evidence="3">CCUG 56108</strain>
    </source>
</reference>
<evidence type="ECO:0000256" key="1">
    <source>
        <dbReference type="SAM" id="SignalP"/>
    </source>
</evidence>
<sequence>MKAHLLPSIACCLATIALSSTSVPAKTGNSCDRLTARMIRATGAGLAGREASLAVFRAADADRMSLDCRAPTRMAFGSRDREPARAYFALIGLAAEGLTGAKAEAVEVLARNLHQDSLLTGMPHAGRIGHAALQCETGGRRFGEGLGLNGAPSDLTRCVLVRNRSPVLRRRAGLFGGARAG</sequence>
<dbReference type="RefSeq" id="WP_238208479.1">
    <property type="nucleotide sequence ID" value="NZ_JBHTND010000006.1"/>
</dbReference>
<keyword evidence="1" id="KW-0732">Signal</keyword>
<dbReference type="Proteomes" id="UP001597176">
    <property type="component" value="Unassembled WGS sequence"/>
</dbReference>
<dbReference type="EMBL" id="JBHTND010000006">
    <property type="protein sequence ID" value="MFD1301171.1"/>
    <property type="molecule type" value="Genomic_DNA"/>
</dbReference>
<comment type="caution">
    <text evidence="2">The sequence shown here is derived from an EMBL/GenBank/DDBJ whole genome shotgun (WGS) entry which is preliminary data.</text>
</comment>
<keyword evidence="3" id="KW-1185">Reference proteome</keyword>
<name>A0ABW3WX20_9HYPH</name>
<accession>A0ABW3WX20</accession>
<proteinExistence type="predicted"/>
<protein>
    <submittedName>
        <fullName evidence="2">Uncharacterized protein</fullName>
    </submittedName>
</protein>
<gene>
    <name evidence="2" type="ORF">ACFQ4G_06175</name>
</gene>